<dbReference type="Pfam" id="PF13456">
    <property type="entry name" value="RVT_3"/>
    <property type="match status" value="1"/>
</dbReference>
<proteinExistence type="predicted"/>
<evidence type="ECO:0000259" key="1">
    <source>
        <dbReference type="Pfam" id="PF13456"/>
    </source>
</evidence>
<dbReference type="AlphaFoldDB" id="A0A835AJN9"/>
<dbReference type="GO" id="GO:0004523">
    <property type="term" value="F:RNA-DNA hybrid ribonuclease activity"/>
    <property type="evidence" value="ECO:0007669"/>
    <property type="project" value="InterPro"/>
</dbReference>
<dbReference type="Proteomes" id="UP000636709">
    <property type="component" value="Unassembled WGS sequence"/>
</dbReference>
<dbReference type="InterPro" id="IPR012337">
    <property type="entry name" value="RNaseH-like_sf"/>
</dbReference>
<dbReference type="OrthoDB" id="690769at2759"/>
<sequence>MQPGTGTWQQPPEGWSKMNVDGSFVSEDGRAGVGLVARNSVGQVIFTAWRMLSRCVDAAEAEARACVEGIRFSAQWAPGAVIVELYCARVVHSLRRGDDHWRIDLVKRDCNAVANELAHLAGGTPIWQFGWAKHLRVCWT</sequence>
<comment type="caution">
    <text evidence="2">The sequence shown here is derived from an EMBL/GenBank/DDBJ whole genome shotgun (WGS) entry which is preliminary data.</text>
</comment>
<protein>
    <recommendedName>
        <fullName evidence="1">RNase H type-1 domain-containing protein</fullName>
    </recommendedName>
</protein>
<dbReference type="InterPro" id="IPR044730">
    <property type="entry name" value="RNase_H-like_dom_plant"/>
</dbReference>
<evidence type="ECO:0000313" key="2">
    <source>
        <dbReference type="EMBL" id="KAF8663866.1"/>
    </source>
</evidence>
<dbReference type="SUPFAM" id="SSF53098">
    <property type="entry name" value="Ribonuclease H-like"/>
    <property type="match status" value="1"/>
</dbReference>
<accession>A0A835AJN9</accession>
<dbReference type="PANTHER" id="PTHR47074:SF73">
    <property type="entry name" value="OS04G0448401 PROTEIN"/>
    <property type="match status" value="1"/>
</dbReference>
<evidence type="ECO:0000313" key="3">
    <source>
        <dbReference type="Proteomes" id="UP000636709"/>
    </source>
</evidence>
<dbReference type="GO" id="GO:0003676">
    <property type="term" value="F:nucleic acid binding"/>
    <property type="evidence" value="ECO:0007669"/>
    <property type="project" value="InterPro"/>
</dbReference>
<name>A0A835AJN9_9POAL</name>
<dbReference type="CDD" id="cd06222">
    <property type="entry name" value="RNase_H_like"/>
    <property type="match status" value="1"/>
</dbReference>
<dbReference type="Gene3D" id="3.30.420.10">
    <property type="entry name" value="Ribonuclease H-like superfamily/Ribonuclease H"/>
    <property type="match status" value="1"/>
</dbReference>
<feature type="domain" description="RNase H type-1" evidence="1">
    <location>
        <begin position="19"/>
        <end position="97"/>
    </location>
</feature>
<organism evidence="2 3">
    <name type="scientific">Digitaria exilis</name>
    <dbReference type="NCBI Taxonomy" id="1010633"/>
    <lineage>
        <taxon>Eukaryota</taxon>
        <taxon>Viridiplantae</taxon>
        <taxon>Streptophyta</taxon>
        <taxon>Embryophyta</taxon>
        <taxon>Tracheophyta</taxon>
        <taxon>Spermatophyta</taxon>
        <taxon>Magnoliopsida</taxon>
        <taxon>Liliopsida</taxon>
        <taxon>Poales</taxon>
        <taxon>Poaceae</taxon>
        <taxon>PACMAD clade</taxon>
        <taxon>Panicoideae</taxon>
        <taxon>Panicodae</taxon>
        <taxon>Paniceae</taxon>
        <taxon>Anthephorinae</taxon>
        <taxon>Digitaria</taxon>
    </lineage>
</organism>
<dbReference type="PANTHER" id="PTHR47074">
    <property type="entry name" value="BNAC02G40300D PROTEIN"/>
    <property type="match status" value="1"/>
</dbReference>
<keyword evidence="3" id="KW-1185">Reference proteome</keyword>
<dbReference type="EMBL" id="JACEFO010002359">
    <property type="protein sequence ID" value="KAF8663866.1"/>
    <property type="molecule type" value="Genomic_DNA"/>
</dbReference>
<dbReference type="InterPro" id="IPR036397">
    <property type="entry name" value="RNaseH_sf"/>
</dbReference>
<dbReference type="InterPro" id="IPR002156">
    <property type="entry name" value="RNaseH_domain"/>
</dbReference>
<dbReference type="InterPro" id="IPR052929">
    <property type="entry name" value="RNase_H-like_EbsB-rel"/>
</dbReference>
<gene>
    <name evidence="2" type="ORF">HU200_055201</name>
</gene>
<reference evidence="2" key="1">
    <citation type="submission" date="2020-07" db="EMBL/GenBank/DDBJ databases">
        <title>Genome sequence and genetic diversity analysis of an under-domesticated orphan crop, white fonio (Digitaria exilis).</title>
        <authorList>
            <person name="Bennetzen J.L."/>
            <person name="Chen S."/>
            <person name="Ma X."/>
            <person name="Wang X."/>
            <person name="Yssel A.E.J."/>
            <person name="Chaluvadi S.R."/>
            <person name="Johnson M."/>
            <person name="Gangashetty P."/>
            <person name="Hamidou F."/>
            <person name="Sanogo M.D."/>
            <person name="Zwaenepoel A."/>
            <person name="Wallace J."/>
            <person name="Van De Peer Y."/>
            <person name="Van Deynze A."/>
        </authorList>
    </citation>
    <scope>NUCLEOTIDE SEQUENCE</scope>
    <source>
        <tissue evidence="2">Leaves</tissue>
    </source>
</reference>